<sequence>MADALISPTDVLAARLSLSLCALACFRVHTYALATCGIRCANLALPFTSSYNRET</sequence>
<dbReference type="AlphaFoldDB" id="A0A0E9TIK1"/>
<protein>
    <submittedName>
        <fullName evidence="1">Uncharacterized protein</fullName>
    </submittedName>
</protein>
<reference evidence="1" key="1">
    <citation type="submission" date="2014-11" db="EMBL/GenBank/DDBJ databases">
        <authorList>
            <person name="Amaro Gonzalez C."/>
        </authorList>
    </citation>
    <scope>NUCLEOTIDE SEQUENCE</scope>
</reference>
<dbReference type="EMBL" id="GBXM01056984">
    <property type="protein sequence ID" value="JAH51593.1"/>
    <property type="molecule type" value="Transcribed_RNA"/>
</dbReference>
<name>A0A0E9TIK1_ANGAN</name>
<proteinExistence type="predicted"/>
<organism evidence="1">
    <name type="scientific">Anguilla anguilla</name>
    <name type="common">European freshwater eel</name>
    <name type="synonym">Muraena anguilla</name>
    <dbReference type="NCBI Taxonomy" id="7936"/>
    <lineage>
        <taxon>Eukaryota</taxon>
        <taxon>Metazoa</taxon>
        <taxon>Chordata</taxon>
        <taxon>Craniata</taxon>
        <taxon>Vertebrata</taxon>
        <taxon>Euteleostomi</taxon>
        <taxon>Actinopterygii</taxon>
        <taxon>Neopterygii</taxon>
        <taxon>Teleostei</taxon>
        <taxon>Anguilliformes</taxon>
        <taxon>Anguillidae</taxon>
        <taxon>Anguilla</taxon>
    </lineage>
</organism>
<dbReference type="EMBL" id="GBXM01055310">
    <property type="protein sequence ID" value="JAH53267.1"/>
    <property type="molecule type" value="Transcribed_RNA"/>
</dbReference>
<evidence type="ECO:0000313" key="1">
    <source>
        <dbReference type="EMBL" id="JAH53267.1"/>
    </source>
</evidence>
<reference evidence="1" key="2">
    <citation type="journal article" date="2015" name="Fish Shellfish Immunol.">
        <title>Early steps in the European eel (Anguilla anguilla)-Vibrio vulnificus interaction in the gills: Role of the RtxA13 toxin.</title>
        <authorList>
            <person name="Callol A."/>
            <person name="Pajuelo D."/>
            <person name="Ebbesson L."/>
            <person name="Teles M."/>
            <person name="MacKenzie S."/>
            <person name="Amaro C."/>
        </authorList>
    </citation>
    <scope>NUCLEOTIDE SEQUENCE</scope>
</reference>
<accession>A0A0E9TIK1</accession>